<evidence type="ECO:0000313" key="2">
    <source>
        <dbReference type="Proteomes" id="UP000656881"/>
    </source>
</evidence>
<dbReference type="RefSeq" id="WP_229697262.1">
    <property type="nucleotide sequence ID" value="NZ_BMNG01000013.1"/>
</dbReference>
<comment type="caution">
    <text evidence="1">The sequence shown here is derived from an EMBL/GenBank/DDBJ whole genome shotgun (WGS) entry which is preliminary data.</text>
</comment>
<dbReference type="InterPro" id="IPR004981">
    <property type="entry name" value="Trp_2_3_dOase"/>
</dbReference>
<evidence type="ECO:0000313" key="1">
    <source>
        <dbReference type="EMBL" id="GGO52050.1"/>
    </source>
</evidence>
<dbReference type="Proteomes" id="UP000656881">
    <property type="component" value="Unassembled WGS sequence"/>
</dbReference>
<dbReference type="SUPFAM" id="SSF140959">
    <property type="entry name" value="Indolic compounds 2,3-dioxygenase-like"/>
    <property type="match status" value="1"/>
</dbReference>
<dbReference type="PANTHER" id="PTHR10138">
    <property type="entry name" value="TRYPTOPHAN 2,3-DIOXYGENASE"/>
    <property type="match status" value="1"/>
</dbReference>
<name>A0ABQ2MHM0_9ACTN</name>
<sequence length="231" mass="25339">MNGRAVEPSYGQILQLDELLKSARVHEDDDVDSVLFLATHQSCEIFFAVMLRHLEAVRAALDAGDAPLAARRVAPLPIIVSTLTRQFDGLATLTPAAFDAIRTELGSASGFQSAQFREVEYLCGLRDTRFLNTEGFSEGDRARLRTRLEERSVQEAYRDFVEGCADPAAVEQVRGALIDFDEALAIWRARHAVLAERFLGGATGTAGSDGAKYLWLAARRRVLPDVWAAAS</sequence>
<proteinExistence type="predicted"/>
<dbReference type="InterPro" id="IPR037217">
    <property type="entry name" value="Trp/Indoleamine_2_3_dOase-like"/>
</dbReference>
<keyword evidence="2" id="KW-1185">Reference proteome</keyword>
<gene>
    <name evidence="1" type="primary">kynA</name>
    <name evidence="1" type="ORF">GCM10012286_56160</name>
</gene>
<dbReference type="EMBL" id="BMNG01000013">
    <property type="protein sequence ID" value="GGO52050.1"/>
    <property type="molecule type" value="Genomic_DNA"/>
</dbReference>
<reference evidence="2" key="1">
    <citation type="journal article" date="2019" name="Int. J. Syst. Evol. Microbiol.">
        <title>The Global Catalogue of Microorganisms (GCM) 10K type strain sequencing project: providing services to taxonomists for standard genome sequencing and annotation.</title>
        <authorList>
            <consortium name="The Broad Institute Genomics Platform"/>
            <consortium name="The Broad Institute Genome Sequencing Center for Infectious Disease"/>
            <person name="Wu L."/>
            <person name="Ma J."/>
        </authorList>
    </citation>
    <scope>NUCLEOTIDE SEQUENCE [LARGE SCALE GENOMIC DNA]</scope>
    <source>
        <strain evidence="2">CGMCC 4.7349</strain>
    </source>
</reference>
<dbReference type="Gene3D" id="1.20.58.480">
    <property type="match status" value="1"/>
</dbReference>
<organism evidence="1 2">
    <name type="scientific">Streptomyces lasiicapitis</name>
    <dbReference type="NCBI Taxonomy" id="1923961"/>
    <lineage>
        <taxon>Bacteria</taxon>
        <taxon>Bacillati</taxon>
        <taxon>Actinomycetota</taxon>
        <taxon>Actinomycetes</taxon>
        <taxon>Kitasatosporales</taxon>
        <taxon>Streptomycetaceae</taxon>
        <taxon>Streptomyces</taxon>
    </lineage>
</organism>
<dbReference type="PANTHER" id="PTHR10138:SF0">
    <property type="entry name" value="TRYPTOPHAN 2,3-DIOXYGENASE"/>
    <property type="match status" value="1"/>
</dbReference>
<accession>A0ABQ2MHM0</accession>
<dbReference type="Pfam" id="PF03301">
    <property type="entry name" value="Trp_dioxygenase"/>
    <property type="match status" value="2"/>
</dbReference>
<protein>
    <submittedName>
        <fullName evidence="1">Tryptophan 2,3-dioxygenase</fullName>
    </submittedName>
</protein>